<dbReference type="GO" id="GO:0005739">
    <property type="term" value="C:mitochondrion"/>
    <property type="evidence" value="ECO:0007669"/>
    <property type="project" value="UniProtKB-SubCell"/>
</dbReference>
<keyword evidence="8" id="KW-0808">Transferase</keyword>
<dbReference type="OrthoDB" id="2906425at2759"/>
<keyword evidence="9" id="KW-1185">Reference proteome</keyword>
<evidence type="ECO:0000313" key="8">
    <source>
        <dbReference type="EMBL" id="EGE05126.1"/>
    </source>
</evidence>
<evidence type="ECO:0000256" key="6">
    <source>
        <dbReference type="ARBA" id="ARBA00031849"/>
    </source>
</evidence>
<comment type="subcellular location">
    <subcellularLocation>
        <location evidence="1">Mitochondrion</location>
    </subcellularLocation>
</comment>
<dbReference type="InterPro" id="IPR051035">
    <property type="entry name" value="Mito_inheritance_9"/>
</dbReference>
<dbReference type="SUPFAM" id="SSF56112">
    <property type="entry name" value="Protein kinase-like (PK-like)"/>
    <property type="match status" value="1"/>
</dbReference>
<name>F2PTA8_TRIEC</name>
<evidence type="ECO:0000259" key="7">
    <source>
        <dbReference type="Pfam" id="PF01636"/>
    </source>
</evidence>
<sequence>MKIPGPKSIICGSFYDELSAENMLAKGYGLDGSLSIQGFDCYHLIKFYVLSTGYKPLFDEMQSNLLTSAENKRCKKATYIKSRLKLNFPPGKPITKDKLFEYTNGGFLVNEKFQLSRRYVQFNLDALCDSAATSRGQPSPVRAVEKIEGGFSKALLMKREDGTEVVAKIPCRNSGPAVYTTETEVGILKYVKQHTSVPVPEVYAWSSDPTNPVGAEYIIMEKAAGILLFKIWGEISLSDKLELVKRLTAFERELCSLQLPAYGSLYLRSFGGGLPNFKPLGIEADPSQSYCVGRSADRVYAPEDVEGLNIDLGPWDTLATFGIAIARREIARALQGLPPHPGTFYQGSCEEKVKLLDDVINLMRMLSSTSHPVLAQLGKPVIWHTDLHMGNIYVSPDDPSQILSIIDWQSISVLPLFLQARWPIFLEPPENFVQGFQAPKLPDNLKEMNEEDQQLAKFEYRQAMVAKTYEVSTYLENKEAHTAMNLPRVFRELFKRCGETSESGILPLRACMIEISQNWSELGFAGECPYSFSEDEIAEHDAQFTDYEDWYKANEIARKCLDTDEEGWISPELDIEEKRRQNRELFEMFVKQMSAEKTPEEARRMWPFVHDNK</sequence>
<keyword evidence="5" id="KW-0496">Mitochondrion</keyword>
<dbReference type="AlphaFoldDB" id="F2PTA8"/>
<dbReference type="EMBL" id="DS995737">
    <property type="protein sequence ID" value="EGE05126.1"/>
    <property type="molecule type" value="Genomic_DNA"/>
</dbReference>
<protein>
    <recommendedName>
        <fullName evidence="3">Altered inheritance of mitochondria protein 9, mitochondrial</fullName>
    </recommendedName>
    <alternativeName>
        <fullName evidence="6">Found in mitochondrial proteome protein 29</fullName>
    </alternativeName>
</protein>
<dbReference type="Proteomes" id="UP000009169">
    <property type="component" value="Unassembled WGS sequence"/>
</dbReference>
<dbReference type="InterPro" id="IPR011009">
    <property type="entry name" value="Kinase-like_dom_sf"/>
</dbReference>
<dbReference type="PANTHER" id="PTHR36091">
    <property type="entry name" value="ALTERED INHERITANCE OF MITOCHONDRIA PROTEIN 9, MITOCHONDRIAL"/>
    <property type="match status" value="1"/>
</dbReference>
<evidence type="ECO:0000256" key="3">
    <source>
        <dbReference type="ARBA" id="ARBA00016197"/>
    </source>
</evidence>
<evidence type="ECO:0000256" key="2">
    <source>
        <dbReference type="ARBA" id="ARBA00005543"/>
    </source>
</evidence>
<dbReference type="InterPro" id="IPR002575">
    <property type="entry name" value="Aminoglycoside_PTrfase"/>
</dbReference>
<dbReference type="Gene3D" id="3.90.1200.10">
    <property type="match status" value="1"/>
</dbReference>
<dbReference type="Pfam" id="PF01636">
    <property type="entry name" value="APH"/>
    <property type="match status" value="1"/>
</dbReference>
<dbReference type="GO" id="GO:0004674">
    <property type="term" value="F:protein serine/threonine kinase activity"/>
    <property type="evidence" value="ECO:0007669"/>
    <property type="project" value="UniProtKB-KW"/>
</dbReference>
<dbReference type="VEuPathDB" id="FungiDB:TEQG_04144"/>
<comment type="similarity">
    <text evidence="2">Belongs to the AIM9 family.</text>
</comment>
<organism evidence="8 9">
    <name type="scientific">Trichophyton equinum (strain ATCC MYA-4606 / CBS 127.97)</name>
    <name type="common">Horse ringworm fungus</name>
    <dbReference type="NCBI Taxonomy" id="559882"/>
    <lineage>
        <taxon>Eukaryota</taxon>
        <taxon>Fungi</taxon>
        <taxon>Dikarya</taxon>
        <taxon>Ascomycota</taxon>
        <taxon>Pezizomycotina</taxon>
        <taxon>Eurotiomycetes</taxon>
        <taxon>Eurotiomycetidae</taxon>
        <taxon>Onygenales</taxon>
        <taxon>Arthrodermataceae</taxon>
        <taxon>Trichophyton</taxon>
    </lineage>
</organism>
<keyword evidence="8" id="KW-0723">Serine/threonine-protein kinase</keyword>
<feature type="domain" description="Aminoglycoside phosphotransferase" evidence="7">
    <location>
        <begin position="145"/>
        <end position="411"/>
    </location>
</feature>
<evidence type="ECO:0000256" key="5">
    <source>
        <dbReference type="ARBA" id="ARBA00023128"/>
    </source>
</evidence>
<reference evidence="9" key="1">
    <citation type="journal article" date="2012" name="MBio">
        <title>Comparative genome analysis of Trichophyton rubrum and related dermatophytes reveals candidate genes involved in infection.</title>
        <authorList>
            <person name="Martinez D.A."/>
            <person name="Oliver B.G."/>
            <person name="Graeser Y."/>
            <person name="Goldberg J.M."/>
            <person name="Li W."/>
            <person name="Martinez-Rossi N.M."/>
            <person name="Monod M."/>
            <person name="Shelest E."/>
            <person name="Barton R.C."/>
            <person name="Birch E."/>
            <person name="Brakhage A.A."/>
            <person name="Chen Z."/>
            <person name="Gurr S.J."/>
            <person name="Heiman D."/>
            <person name="Heitman J."/>
            <person name="Kosti I."/>
            <person name="Rossi A."/>
            <person name="Saif S."/>
            <person name="Samalova M."/>
            <person name="Saunders C.W."/>
            <person name="Shea T."/>
            <person name="Summerbell R.C."/>
            <person name="Xu J."/>
            <person name="Young S."/>
            <person name="Zeng Q."/>
            <person name="Birren B.W."/>
            <person name="Cuomo C.A."/>
            <person name="White T.C."/>
        </authorList>
    </citation>
    <scope>NUCLEOTIDE SEQUENCE [LARGE SCALE GENOMIC DNA]</scope>
    <source>
        <strain evidence="9">ATCC MYA-4606 / CBS 127.97</strain>
    </source>
</reference>
<gene>
    <name evidence="8" type="ORF">TEQG_04144</name>
</gene>
<dbReference type="eggNOG" id="ENOG502SIUS">
    <property type="taxonomic scope" value="Eukaryota"/>
</dbReference>
<evidence type="ECO:0000256" key="1">
    <source>
        <dbReference type="ARBA" id="ARBA00004173"/>
    </source>
</evidence>
<dbReference type="HOGENOM" id="CLU_019189_13_1_1"/>
<keyword evidence="8" id="KW-0418">Kinase</keyword>
<accession>F2PTA8</accession>
<evidence type="ECO:0000313" key="9">
    <source>
        <dbReference type="Proteomes" id="UP000009169"/>
    </source>
</evidence>
<evidence type="ECO:0000256" key="4">
    <source>
        <dbReference type="ARBA" id="ARBA00022946"/>
    </source>
</evidence>
<dbReference type="Gene3D" id="3.30.200.20">
    <property type="entry name" value="Phosphorylase Kinase, domain 1"/>
    <property type="match status" value="1"/>
</dbReference>
<keyword evidence="4" id="KW-0809">Transit peptide</keyword>
<dbReference type="PANTHER" id="PTHR36091:SF1">
    <property type="entry name" value="ALTERED INHERITANCE OF MITOCHONDRIA PROTEIN 9, MITOCHONDRIAL"/>
    <property type="match status" value="1"/>
</dbReference>
<proteinExistence type="inferred from homology"/>